<reference evidence="1" key="2">
    <citation type="submission" date="2020-02" db="EMBL/GenBank/DDBJ databases">
        <authorList>
            <person name="Matsumoto Y."/>
            <person name="Kinjo T."/>
            <person name="Motooka D."/>
            <person name="Nabeya D."/>
            <person name="Jung N."/>
            <person name="Uechi K."/>
            <person name="Horii T."/>
            <person name="Iida T."/>
            <person name="Fujita J."/>
            <person name="Nakamura S."/>
        </authorList>
    </citation>
    <scope>NUCLEOTIDE SEQUENCE</scope>
    <source>
        <strain evidence="1">JCM 15653</strain>
    </source>
</reference>
<dbReference type="EMBL" id="CP060016">
    <property type="protein sequence ID" value="UNB98119.1"/>
    <property type="molecule type" value="Genomic_DNA"/>
</dbReference>
<dbReference type="Proteomes" id="UP000466683">
    <property type="component" value="Chromosome"/>
</dbReference>
<organism evidence="2 4">
    <name type="scientific">Mycolicibacterium boenickei</name>
    <dbReference type="NCBI Taxonomy" id="146017"/>
    <lineage>
        <taxon>Bacteria</taxon>
        <taxon>Bacillati</taxon>
        <taxon>Actinomycetota</taxon>
        <taxon>Actinomycetes</taxon>
        <taxon>Mycobacteriales</taxon>
        <taxon>Mycobacteriaceae</taxon>
        <taxon>Mycolicibacterium</taxon>
    </lineage>
</organism>
<reference evidence="1 3" key="1">
    <citation type="journal article" date="2019" name="Emerg. Microbes Infect.">
        <title>Comprehensive subspecies identification of 175 nontuberculous mycobacteria species based on 7547 genomic profiles.</title>
        <authorList>
            <person name="Matsumoto Y."/>
            <person name="Kinjo T."/>
            <person name="Motooka D."/>
            <person name="Nabeya D."/>
            <person name="Jung N."/>
            <person name="Uechi K."/>
            <person name="Horii T."/>
            <person name="Iida T."/>
            <person name="Fujita J."/>
            <person name="Nakamura S."/>
        </authorList>
    </citation>
    <scope>NUCLEOTIDE SEQUENCE [LARGE SCALE GENOMIC DNA]</scope>
    <source>
        <strain evidence="1 3">JCM 15653</strain>
    </source>
</reference>
<gene>
    <name evidence="2" type="ORF">H5U98_21500</name>
    <name evidence="1" type="ORF">MBOE_55300</name>
</gene>
<keyword evidence="3" id="KW-1185">Reference proteome</keyword>
<evidence type="ECO:0000313" key="2">
    <source>
        <dbReference type="EMBL" id="UNB98119.1"/>
    </source>
</evidence>
<dbReference type="RefSeq" id="WP_162564023.1">
    <property type="nucleotide sequence ID" value="NZ_AP022579.1"/>
</dbReference>
<evidence type="ECO:0000313" key="3">
    <source>
        <dbReference type="Proteomes" id="UP000466683"/>
    </source>
</evidence>
<name>A0AAX2ZS41_9MYCO</name>
<proteinExistence type="predicted"/>
<dbReference type="EMBL" id="AP022579">
    <property type="protein sequence ID" value="BBX93881.1"/>
    <property type="molecule type" value="Genomic_DNA"/>
</dbReference>
<reference evidence="2 4" key="3">
    <citation type="journal article" date="2022" name="BMC Genomics">
        <title>Comparative genome analysis of mycobacteria focusing on tRNA and non-coding RNA.</title>
        <authorList>
            <person name="Behra P.R.K."/>
            <person name="Pettersson B.M.F."/>
            <person name="Ramesh M."/>
            <person name="Das S."/>
            <person name="Dasgupta S."/>
            <person name="Kirsebom L.A."/>
        </authorList>
    </citation>
    <scope>NUCLEOTIDE SEQUENCE [LARGE SCALE GENOMIC DNA]</scope>
    <source>
        <strain evidence="2 4">DSM 44677</strain>
    </source>
</reference>
<protein>
    <submittedName>
        <fullName evidence="2">Uncharacterized protein</fullName>
    </submittedName>
</protein>
<sequence length="58" mass="6230">MPLAEAPVAGRQARWELGDLGDRHTCPTEQPCRARLGNLACPWDTTSWAGAVKVKVAA</sequence>
<evidence type="ECO:0000313" key="4">
    <source>
        <dbReference type="Proteomes" id="UP001162885"/>
    </source>
</evidence>
<dbReference type="Proteomes" id="UP001162885">
    <property type="component" value="Chromosome"/>
</dbReference>
<evidence type="ECO:0000313" key="1">
    <source>
        <dbReference type="EMBL" id="BBX93881.1"/>
    </source>
</evidence>
<accession>A0AAX2ZS41</accession>
<dbReference type="AlphaFoldDB" id="A0AAX2ZS41"/>